<dbReference type="AlphaFoldDB" id="A0A0D1YKF8"/>
<feature type="region of interest" description="Disordered" evidence="1">
    <location>
        <begin position="136"/>
        <end position="177"/>
    </location>
</feature>
<feature type="compositionally biased region" description="Polar residues" evidence="1">
    <location>
        <begin position="81"/>
        <end position="93"/>
    </location>
</feature>
<evidence type="ECO:0000313" key="3">
    <source>
        <dbReference type="Proteomes" id="UP000053259"/>
    </source>
</evidence>
<reference evidence="2 3" key="1">
    <citation type="submission" date="2015-01" db="EMBL/GenBank/DDBJ databases">
        <title>The Genome Sequence of Ochroconis gallopava CBS43764.</title>
        <authorList>
            <consortium name="The Broad Institute Genomics Platform"/>
            <person name="Cuomo C."/>
            <person name="de Hoog S."/>
            <person name="Gorbushina A."/>
            <person name="Stielow B."/>
            <person name="Teixiera M."/>
            <person name="Abouelleil A."/>
            <person name="Chapman S.B."/>
            <person name="Priest M."/>
            <person name="Young S.K."/>
            <person name="Wortman J."/>
            <person name="Nusbaum C."/>
            <person name="Birren B."/>
        </authorList>
    </citation>
    <scope>NUCLEOTIDE SEQUENCE [LARGE SCALE GENOMIC DNA]</scope>
    <source>
        <strain evidence="2 3">CBS 43764</strain>
    </source>
</reference>
<proteinExistence type="predicted"/>
<organism evidence="2 3">
    <name type="scientific">Verruconis gallopava</name>
    <dbReference type="NCBI Taxonomy" id="253628"/>
    <lineage>
        <taxon>Eukaryota</taxon>
        <taxon>Fungi</taxon>
        <taxon>Dikarya</taxon>
        <taxon>Ascomycota</taxon>
        <taxon>Pezizomycotina</taxon>
        <taxon>Dothideomycetes</taxon>
        <taxon>Pleosporomycetidae</taxon>
        <taxon>Venturiales</taxon>
        <taxon>Sympoventuriaceae</taxon>
        <taxon>Verruconis</taxon>
    </lineage>
</organism>
<evidence type="ECO:0000256" key="1">
    <source>
        <dbReference type="SAM" id="MobiDB-lite"/>
    </source>
</evidence>
<feature type="region of interest" description="Disordered" evidence="1">
    <location>
        <begin position="74"/>
        <end position="93"/>
    </location>
</feature>
<evidence type="ECO:0000313" key="2">
    <source>
        <dbReference type="EMBL" id="KIW01352.1"/>
    </source>
</evidence>
<dbReference type="RefSeq" id="XP_016211221.1">
    <property type="nucleotide sequence ID" value="XM_016360849.1"/>
</dbReference>
<accession>A0A0D1YKF8</accession>
<dbReference type="InParanoid" id="A0A0D1YKF8"/>
<dbReference type="EMBL" id="KN847555">
    <property type="protein sequence ID" value="KIW01352.1"/>
    <property type="molecule type" value="Genomic_DNA"/>
</dbReference>
<protein>
    <submittedName>
        <fullName evidence="2">Uncharacterized protein</fullName>
    </submittedName>
</protein>
<feature type="compositionally biased region" description="Polar residues" evidence="1">
    <location>
        <begin position="145"/>
        <end position="154"/>
    </location>
</feature>
<dbReference type="Proteomes" id="UP000053259">
    <property type="component" value="Unassembled WGS sequence"/>
</dbReference>
<name>A0A0D1YKF8_9PEZI</name>
<gene>
    <name evidence="2" type="ORF">PV09_07124</name>
</gene>
<keyword evidence="3" id="KW-1185">Reference proteome</keyword>
<dbReference type="GeneID" id="27315097"/>
<sequence length="177" mass="19249">MGTATFTVGQSPNITVQNAFTQGSKQHAAQNQMKMKMVPGMAPMCTPLLMTHVNSSPSVGEPPRRQEQTIAHPNMLGSPLLQDTQRAESSTSLDASLCHLQPPLELAPYRNNEGFDFKSPTDRQDFHDNVDLDGYLDNSDDINPLGQSDSINVDSETDAANKKLNEPKGPVNDAEIS</sequence>
<dbReference type="VEuPathDB" id="FungiDB:PV09_07124"/>
<dbReference type="HOGENOM" id="CLU_1519023_0_0_1"/>